<dbReference type="EMBL" id="JAUSUU010000010">
    <property type="protein sequence ID" value="MDQ0336614.1"/>
    <property type="molecule type" value="Genomic_DNA"/>
</dbReference>
<evidence type="ECO:0000256" key="1">
    <source>
        <dbReference type="SAM" id="SignalP"/>
    </source>
</evidence>
<name>A0A9X0YMQ1_9FLAO</name>
<comment type="caution">
    <text evidence="2">The sequence shown here is derived from an EMBL/GenBank/DDBJ whole genome shotgun (WGS) entry which is preliminary data.</text>
</comment>
<keyword evidence="5" id="KW-1185">Reference proteome</keyword>
<dbReference type="Proteomes" id="UP001138672">
    <property type="component" value="Unassembled WGS sequence"/>
</dbReference>
<dbReference type="Proteomes" id="UP001231587">
    <property type="component" value="Unassembled WGS sequence"/>
</dbReference>
<dbReference type="AlphaFoldDB" id="A0A9X0YMQ1"/>
<evidence type="ECO:0000313" key="5">
    <source>
        <dbReference type="Proteomes" id="UP001231587"/>
    </source>
</evidence>
<organism evidence="2 4">
    <name type="scientific">Formosa algae</name>
    <dbReference type="NCBI Taxonomy" id="225843"/>
    <lineage>
        <taxon>Bacteria</taxon>
        <taxon>Pseudomonadati</taxon>
        <taxon>Bacteroidota</taxon>
        <taxon>Flavobacteriia</taxon>
        <taxon>Flavobacteriales</taxon>
        <taxon>Flavobacteriaceae</taxon>
        <taxon>Formosa</taxon>
    </lineage>
</organism>
<dbReference type="OrthoDB" id="1446823at2"/>
<proteinExistence type="predicted"/>
<protein>
    <recommendedName>
        <fullName evidence="6">Dihydroorotase</fullName>
    </recommendedName>
</protein>
<evidence type="ECO:0008006" key="6">
    <source>
        <dbReference type="Google" id="ProtNLM"/>
    </source>
</evidence>
<keyword evidence="1" id="KW-0732">Signal</keyword>
<evidence type="ECO:0000313" key="4">
    <source>
        <dbReference type="Proteomes" id="UP001138672"/>
    </source>
</evidence>
<sequence>MKKVLFFAGLLSLSLTASALHVNPVPVNVGDVVTLGTPSTFTYASLKFPKSNFIIKRGGIINYNSLAGLKVQVVSIEDTDGSRVAVIKRADGRKFFNVLPTVKVELDHAVDKKELLLTENYFFLD</sequence>
<dbReference type="RefSeq" id="WP_057778537.1">
    <property type="nucleotide sequence ID" value="NZ_JAGGJQ010000011.1"/>
</dbReference>
<feature type="chain" id="PRO_5040835131" description="Dihydroorotase" evidence="1">
    <location>
        <begin position="20"/>
        <end position="125"/>
    </location>
</feature>
<feature type="signal peptide" evidence="1">
    <location>
        <begin position="1"/>
        <end position="19"/>
    </location>
</feature>
<evidence type="ECO:0000313" key="2">
    <source>
        <dbReference type="EMBL" id="MBP1841464.1"/>
    </source>
</evidence>
<gene>
    <name evidence="2" type="ORF">J2Z56_003398</name>
    <name evidence="3" type="ORF">J2Z57_003068</name>
</gene>
<accession>A0A9X0YMQ1</accession>
<reference evidence="2" key="1">
    <citation type="submission" date="2021-03" db="EMBL/GenBank/DDBJ databases">
        <title>Genomic Encyclopedia of Type Strains, Phase IV (KMG-IV): sequencing the most valuable type-strain genomes for metagenomic binning, comparative biology and taxonomic classification.</title>
        <authorList>
            <person name="Goeker M."/>
        </authorList>
    </citation>
    <scope>NUCLEOTIDE SEQUENCE</scope>
    <source>
        <strain evidence="2">DSM 15523</strain>
        <strain evidence="3 5">DSM 16476</strain>
    </source>
</reference>
<dbReference type="EMBL" id="JAGGJQ010000011">
    <property type="protein sequence ID" value="MBP1841464.1"/>
    <property type="molecule type" value="Genomic_DNA"/>
</dbReference>
<evidence type="ECO:0000313" key="3">
    <source>
        <dbReference type="EMBL" id="MDQ0336614.1"/>
    </source>
</evidence>